<dbReference type="SUPFAM" id="SSF48452">
    <property type="entry name" value="TPR-like"/>
    <property type="match status" value="1"/>
</dbReference>
<accession>A0A7S8HFF9</accession>
<evidence type="ECO:0000313" key="2">
    <source>
        <dbReference type="EMBL" id="QPC46778.1"/>
    </source>
</evidence>
<organism evidence="2 3">
    <name type="scientific">Mangrovibacillus cuniculi</name>
    <dbReference type="NCBI Taxonomy" id="2593652"/>
    <lineage>
        <taxon>Bacteria</taxon>
        <taxon>Bacillati</taxon>
        <taxon>Bacillota</taxon>
        <taxon>Bacilli</taxon>
        <taxon>Bacillales</taxon>
        <taxon>Bacillaceae</taxon>
        <taxon>Mangrovibacillus</taxon>
    </lineage>
</organism>
<dbReference type="InterPro" id="IPR001387">
    <property type="entry name" value="Cro/C1-type_HTH"/>
</dbReference>
<feature type="domain" description="HTH cro/C1-type" evidence="1">
    <location>
        <begin position="6"/>
        <end position="59"/>
    </location>
</feature>
<dbReference type="InterPro" id="IPR010982">
    <property type="entry name" value="Lambda_DNA-bd_dom_sf"/>
</dbReference>
<dbReference type="PROSITE" id="PS50943">
    <property type="entry name" value="HTH_CROC1"/>
    <property type="match status" value="1"/>
</dbReference>
<reference evidence="2 3" key="1">
    <citation type="submission" date="2019-07" db="EMBL/GenBank/DDBJ databases">
        <title>Genome sequence of 2 isolates from Red Sea Mangroves.</title>
        <authorList>
            <person name="Sefrji F."/>
            <person name="Michoud G."/>
            <person name="Merlino G."/>
            <person name="Daffonchio D."/>
        </authorList>
    </citation>
    <scope>NUCLEOTIDE SEQUENCE [LARGE SCALE GENOMIC DNA]</scope>
    <source>
        <strain evidence="2 3">R1DC41</strain>
    </source>
</reference>
<dbReference type="InterPro" id="IPR053163">
    <property type="entry name" value="HTH-type_regulator_Rgg"/>
</dbReference>
<dbReference type="SMART" id="SM00530">
    <property type="entry name" value="HTH_XRE"/>
    <property type="match status" value="1"/>
</dbReference>
<protein>
    <submittedName>
        <fullName evidence="2">Helix-turn-helix transcriptional regulator</fullName>
    </submittedName>
</protein>
<gene>
    <name evidence="2" type="ORF">G8O30_07275</name>
</gene>
<dbReference type="GO" id="GO:0003677">
    <property type="term" value="F:DNA binding"/>
    <property type="evidence" value="ECO:0007669"/>
    <property type="project" value="InterPro"/>
</dbReference>
<dbReference type="EMBL" id="CP049742">
    <property type="protein sequence ID" value="QPC46778.1"/>
    <property type="molecule type" value="Genomic_DNA"/>
</dbReference>
<evidence type="ECO:0000313" key="3">
    <source>
        <dbReference type="Proteomes" id="UP000593626"/>
    </source>
</evidence>
<keyword evidence="3" id="KW-1185">Reference proteome</keyword>
<dbReference type="Proteomes" id="UP000593626">
    <property type="component" value="Chromosome"/>
</dbReference>
<dbReference type="InterPro" id="IPR011990">
    <property type="entry name" value="TPR-like_helical_dom_sf"/>
</dbReference>
<proteinExistence type="predicted"/>
<dbReference type="AlphaFoldDB" id="A0A7S8HFF9"/>
<dbReference type="Pfam" id="PF01381">
    <property type="entry name" value="HTH_3"/>
    <property type="match status" value="1"/>
</dbReference>
<dbReference type="RefSeq" id="WP_239674312.1">
    <property type="nucleotide sequence ID" value="NZ_CP049742.1"/>
</dbReference>
<sequence>MIGERIKALRKERKMTQTDLADGIVTKSMLSMIENGKAEASMRSLREIAERLGVPLQALLVNPKEDELRKIVQEIEALADASRDAYEEKLIDKLLSYMEDAHDSIWKAKAMMIVSFCYAELKNREKVILYLEQAIILFERLGEKDELAMARILEAYYFLQWNRYEDAMSKIELLSHLSVTGTKPNTRIEFYMLLVFKELFYEDDSTLAMKHLEEGLEFMKSIHTYYRADDFYRLIASLAMDEGNVEAYKEAIHKARQFVEFTEDAASRLRLVFTESLNSIEHRDAKALREQYAYVSSVQLSSHYEVPKLLIQGVLHALEGNTAEGSNVFHELWTQREKWSVHSQLDQMVYLEGLLLGTELNCGDDWVEEIQSLSEKFPNNRYKKRLLKRLEKIKKEQR</sequence>
<evidence type="ECO:0000259" key="1">
    <source>
        <dbReference type="PROSITE" id="PS50943"/>
    </source>
</evidence>
<dbReference type="Gene3D" id="1.25.40.10">
    <property type="entry name" value="Tetratricopeptide repeat domain"/>
    <property type="match status" value="1"/>
</dbReference>
<dbReference type="KEGG" id="mcui:G8O30_07275"/>
<dbReference type="SUPFAM" id="SSF47413">
    <property type="entry name" value="lambda repressor-like DNA-binding domains"/>
    <property type="match status" value="1"/>
</dbReference>
<dbReference type="PANTHER" id="PTHR37038">
    <property type="entry name" value="TRANSCRIPTIONAL REGULATOR-RELATED"/>
    <property type="match status" value="1"/>
</dbReference>
<dbReference type="CDD" id="cd00093">
    <property type="entry name" value="HTH_XRE"/>
    <property type="match status" value="1"/>
</dbReference>
<name>A0A7S8HFF9_9BACI</name>